<dbReference type="RefSeq" id="WP_083578256.1">
    <property type="nucleotide sequence ID" value="NZ_FQZE01000021.1"/>
</dbReference>
<proteinExistence type="predicted"/>
<evidence type="ECO:0000256" key="3">
    <source>
        <dbReference type="ARBA" id="ARBA00022691"/>
    </source>
</evidence>
<organism evidence="4 5">
    <name type="scientific">Tangfeifania diversioriginum</name>
    <dbReference type="NCBI Taxonomy" id="1168035"/>
    <lineage>
        <taxon>Bacteria</taxon>
        <taxon>Pseudomonadati</taxon>
        <taxon>Bacteroidota</taxon>
        <taxon>Bacteroidia</taxon>
        <taxon>Marinilabiliales</taxon>
        <taxon>Prolixibacteraceae</taxon>
        <taxon>Tangfeifania</taxon>
    </lineage>
</organism>
<evidence type="ECO:0000256" key="1">
    <source>
        <dbReference type="ARBA" id="ARBA00022603"/>
    </source>
</evidence>
<protein>
    <submittedName>
        <fullName evidence="4">Predicted O-methyltransferase YrrM</fullName>
    </submittedName>
</protein>
<dbReference type="PROSITE" id="PS51682">
    <property type="entry name" value="SAM_OMT_I"/>
    <property type="match status" value="1"/>
</dbReference>
<keyword evidence="2 4" id="KW-0808">Transferase</keyword>
<dbReference type="Pfam" id="PF01596">
    <property type="entry name" value="Methyltransf_3"/>
    <property type="match status" value="1"/>
</dbReference>
<dbReference type="InterPro" id="IPR029063">
    <property type="entry name" value="SAM-dependent_MTases_sf"/>
</dbReference>
<dbReference type="AlphaFoldDB" id="A0A1M6JT80"/>
<sequence>MERIKCVAIVFLMIFWGCKAQGQYPEIENNTDKRVKAFLEENANNWRDMNVSITDGRILYDLVLENDFKRAVEIGTSTGHSAVWIAWALSRTGGKLITIEIDKERYLKAKANFKKAGLEDYIDARLGDAHQIVPRLQGKFDFVFNDADKYWYKNYFIDLDPKLKIGGCFTAHNTAMRVSGIREFLEYVEALDNYETTFAPNSRSGISISCKKSDK</sequence>
<dbReference type="Gene3D" id="3.40.50.150">
    <property type="entry name" value="Vaccinia Virus protein VP39"/>
    <property type="match status" value="1"/>
</dbReference>
<dbReference type="GO" id="GO:0032259">
    <property type="term" value="P:methylation"/>
    <property type="evidence" value="ECO:0007669"/>
    <property type="project" value="UniProtKB-KW"/>
</dbReference>
<dbReference type="PANTHER" id="PTHR43836">
    <property type="entry name" value="CATECHOL O-METHYLTRANSFERASE 1-RELATED"/>
    <property type="match status" value="1"/>
</dbReference>
<name>A0A1M6JT80_9BACT</name>
<keyword evidence="3" id="KW-0949">S-adenosyl-L-methionine</keyword>
<dbReference type="GO" id="GO:0008171">
    <property type="term" value="F:O-methyltransferase activity"/>
    <property type="evidence" value="ECO:0007669"/>
    <property type="project" value="InterPro"/>
</dbReference>
<keyword evidence="1 4" id="KW-0489">Methyltransferase</keyword>
<dbReference type="STRING" id="1168035.SAMN05444280_12118"/>
<dbReference type="SUPFAM" id="SSF53335">
    <property type="entry name" value="S-adenosyl-L-methionine-dependent methyltransferases"/>
    <property type="match status" value="1"/>
</dbReference>
<accession>A0A1M6JT80</accession>
<dbReference type="PANTHER" id="PTHR43836:SF2">
    <property type="entry name" value="CATECHOL O-METHYLTRANSFERASE 1-RELATED"/>
    <property type="match status" value="1"/>
</dbReference>
<dbReference type="CDD" id="cd02440">
    <property type="entry name" value="AdoMet_MTases"/>
    <property type="match status" value="1"/>
</dbReference>
<dbReference type="Proteomes" id="UP000184050">
    <property type="component" value="Unassembled WGS sequence"/>
</dbReference>
<gene>
    <name evidence="4" type="ORF">SAMN05444280_12118</name>
</gene>
<evidence type="ECO:0000256" key="2">
    <source>
        <dbReference type="ARBA" id="ARBA00022679"/>
    </source>
</evidence>
<keyword evidence="5" id="KW-1185">Reference proteome</keyword>
<evidence type="ECO:0000313" key="5">
    <source>
        <dbReference type="Proteomes" id="UP000184050"/>
    </source>
</evidence>
<dbReference type="OrthoDB" id="9799672at2"/>
<evidence type="ECO:0000313" key="4">
    <source>
        <dbReference type="EMBL" id="SHJ49800.1"/>
    </source>
</evidence>
<dbReference type="InterPro" id="IPR002935">
    <property type="entry name" value="SAM_O-MeTrfase"/>
</dbReference>
<reference evidence="4 5" key="1">
    <citation type="submission" date="2016-11" db="EMBL/GenBank/DDBJ databases">
        <authorList>
            <person name="Jaros S."/>
            <person name="Januszkiewicz K."/>
            <person name="Wedrychowicz H."/>
        </authorList>
    </citation>
    <scope>NUCLEOTIDE SEQUENCE [LARGE SCALE GENOMIC DNA]</scope>
    <source>
        <strain evidence="4 5">DSM 27063</strain>
    </source>
</reference>
<dbReference type="EMBL" id="FQZE01000021">
    <property type="protein sequence ID" value="SHJ49800.1"/>
    <property type="molecule type" value="Genomic_DNA"/>
</dbReference>